<dbReference type="GO" id="GO:0016020">
    <property type="term" value="C:membrane"/>
    <property type="evidence" value="ECO:0007669"/>
    <property type="project" value="InterPro"/>
</dbReference>
<keyword evidence="3 12" id="KW-0436">Ligase</keyword>
<dbReference type="PANTHER" id="PTHR11846">
    <property type="entry name" value="ADENYLOSUCCINATE SYNTHETASE"/>
    <property type="match status" value="1"/>
</dbReference>
<evidence type="ECO:0000256" key="13">
    <source>
        <dbReference type="PIRSR" id="PIRSR601548-10"/>
    </source>
</evidence>
<keyword evidence="8 12" id="KW-0460">Magnesium</keyword>
<comment type="caution">
    <text evidence="12 16">Lacks conserved residue(s) required for the propagation of feature annotation.</text>
</comment>
<keyword evidence="7 12" id="KW-0658">Purine biosynthesis</keyword>
<comment type="subcellular location">
    <subcellularLocation>
        <location evidence="12">Cytoplasm</location>
    </subcellularLocation>
</comment>
<proteinExistence type="inferred from homology"/>
<evidence type="ECO:0000256" key="5">
    <source>
        <dbReference type="ARBA" id="ARBA00022729"/>
    </source>
</evidence>
<dbReference type="Gene3D" id="3.40.440.10">
    <property type="entry name" value="Adenylosuccinate Synthetase, subunit A, domain 1"/>
    <property type="match status" value="1"/>
</dbReference>
<feature type="disulfide bond" evidence="15 16">
    <location>
        <begin position="200"/>
        <end position="208"/>
    </location>
</feature>
<accession>A0A914CQT7</accession>
<name>A0A914CQT7_9BILA</name>
<comment type="pathway">
    <text evidence="12">Purine metabolism; AMP biosynthesis via de novo pathway; AMP from IMP: step 1/2.</text>
</comment>
<keyword evidence="12" id="KW-0963">Cytoplasm</keyword>
<keyword evidence="4 12" id="KW-0479">Metal-binding</keyword>
<evidence type="ECO:0000256" key="1">
    <source>
        <dbReference type="ARBA" id="ARBA00008139"/>
    </source>
</evidence>
<dbReference type="GO" id="GO:0006508">
    <property type="term" value="P:proteolysis"/>
    <property type="evidence" value="ECO:0007669"/>
    <property type="project" value="InterPro"/>
</dbReference>
<evidence type="ECO:0000256" key="6">
    <source>
        <dbReference type="ARBA" id="ARBA00022741"/>
    </source>
</evidence>
<dbReference type="SMART" id="SM00788">
    <property type="entry name" value="Adenylsucc_synt"/>
    <property type="match status" value="1"/>
</dbReference>
<comment type="cofactor">
    <cofactor evidence="12">
        <name>Mg(2+)</name>
        <dbReference type="ChEBI" id="CHEBI:18420"/>
    </cofactor>
    <text evidence="12">Binds 1 Mg(2+) ion per subunit.</text>
</comment>
<evidence type="ECO:0000256" key="9">
    <source>
        <dbReference type="ARBA" id="ARBA00023134"/>
    </source>
</evidence>
<organism evidence="17 18">
    <name type="scientific">Acrobeloides nanus</name>
    <dbReference type="NCBI Taxonomy" id="290746"/>
    <lineage>
        <taxon>Eukaryota</taxon>
        <taxon>Metazoa</taxon>
        <taxon>Ecdysozoa</taxon>
        <taxon>Nematoda</taxon>
        <taxon>Chromadorea</taxon>
        <taxon>Rhabditida</taxon>
        <taxon>Tylenchina</taxon>
        <taxon>Cephalobomorpha</taxon>
        <taxon>Cephaloboidea</taxon>
        <taxon>Cephalobidae</taxon>
        <taxon>Acrobeloides</taxon>
    </lineage>
</organism>
<feature type="binding site" evidence="12">
    <location>
        <begin position="615"/>
        <end position="617"/>
    </location>
    <ligand>
        <name>GTP</name>
        <dbReference type="ChEBI" id="CHEBI:37565"/>
    </ligand>
</feature>
<dbReference type="HAMAP" id="MF_00011">
    <property type="entry name" value="Adenylosucc_synth"/>
    <property type="match status" value="1"/>
</dbReference>
<protein>
    <recommendedName>
        <fullName evidence="12">Adenylosuccinate synthetase</fullName>
        <shortName evidence="12">AMPSase</shortName>
        <shortName evidence="12">AdSS</shortName>
        <ecNumber evidence="12">6.3.4.4</ecNumber>
    </recommendedName>
    <alternativeName>
        <fullName evidence="12">IMP--aspartate ligase</fullName>
    </alternativeName>
</protein>
<dbReference type="GO" id="GO:0046040">
    <property type="term" value="P:IMP metabolic process"/>
    <property type="evidence" value="ECO:0007669"/>
    <property type="project" value="TreeGrafter"/>
</dbReference>
<evidence type="ECO:0000256" key="7">
    <source>
        <dbReference type="ARBA" id="ARBA00022755"/>
    </source>
</evidence>
<dbReference type="InterPro" id="IPR001548">
    <property type="entry name" value="Peptidase_M2"/>
</dbReference>
<dbReference type="GO" id="GO:0008241">
    <property type="term" value="F:peptidyl-dipeptidase activity"/>
    <property type="evidence" value="ECO:0007669"/>
    <property type="project" value="InterPro"/>
</dbReference>
<dbReference type="Gene3D" id="3.90.170.10">
    <property type="entry name" value="Adenylosuccinate Synthetase, subunit A, domain 3"/>
    <property type="match status" value="1"/>
</dbReference>
<comment type="catalytic activity">
    <reaction evidence="12">
        <text>IMP + L-aspartate + GTP = N(6)-(1,2-dicarboxyethyl)-AMP + GDP + phosphate + 2 H(+)</text>
        <dbReference type="Rhea" id="RHEA:15753"/>
        <dbReference type="ChEBI" id="CHEBI:15378"/>
        <dbReference type="ChEBI" id="CHEBI:29991"/>
        <dbReference type="ChEBI" id="CHEBI:37565"/>
        <dbReference type="ChEBI" id="CHEBI:43474"/>
        <dbReference type="ChEBI" id="CHEBI:57567"/>
        <dbReference type="ChEBI" id="CHEBI:58053"/>
        <dbReference type="ChEBI" id="CHEBI:58189"/>
        <dbReference type="EC" id="6.3.4.4"/>
    </reaction>
</comment>
<dbReference type="SUPFAM" id="SSF52540">
    <property type="entry name" value="P-loop containing nucleoside triphosphate hydrolases"/>
    <property type="match status" value="1"/>
</dbReference>
<feature type="binding site" evidence="12">
    <location>
        <position position="505"/>
    </location>
    <ligand>
        <name>IMP</name>
        <dbReference type="ChEBI" id="CHEBI:58053"/>
    </ligand>
</feature>
<keyword evidence="17" id="KW-1185">Reference proteome</keyword>
<dbReference type="PRINTS" id="PR00791">
    <property type="entry name" value="PEPDIPTASEA"/>
</dbReference>
<keyword evidence="11 13" id="KW-0325">Glycoprotein</keyword>
<comment type="similarity">
    <text evidence="12">Belongs to the adenylosuccinate synthetase family.</text>
</comment>
<dbReference type="WBParaSite" id="ACRNAN_scaffold1299.g9141.t1">
    <property type="protein sequence ID" value="ACRNAN_scaffold1299.g9141.t1"/>
    <property type="gene ID" value="ACRNAN_scaffold1299.g9141"/>
</dbReference>
<keyword evidence="6 12" id="KW-0547">Nucleotide-binding</keyword>
<dbReference type="GO" id="GO:0005737">
    <property type="term" value="C:cytoplasm"/>
    <property type="evidence" value="ECO:0007669"/>
    <property type="project" value="UniProtKB-SubCell"/>
</dbReference>
<keyword evidence="9 12" id="KW-0342">GTP-binding</keyword>
<keyword evidence="10 15" id="KW-1015">Disulfide bond</keyword>
<feature type="binding site" evidence="12">
    <location>
        <begin position="533"/>
        <end position="535"/>
    </location>
    <ligand>
        <name>GTP</name>
        <dbReference type="ChEBI" id="CHEBI:37565"/>
    </ligand>
</feature>
<dbReference type="GO" id="GO:0004019">
    <property type="term" value="F:adenylosuccinate synthase activity"/>
    <property type="evidence" value="ECO:0007669"/>
    <property type="project" value="UniProtKB-UniRule"/>
</dbReference>
<reference evidence="18" key="1">
    <citation type="submission" date="2022-11" db="UniProtKB">
        <authorList>
            <consortium name="WormBaseParasite"/>
        </authorList>
    </citation>
    <scope>IDENTIFICATION</scope>
</reference>
<dbReference type="InterPro" id="IPR042111">
    <property type="entry name" value="Adenylosuccinate_synth_dom3"/>
</dbReference>
<dbReference type="GO" id="GO:0008237">
    <property type="term" value="F:metallopeptidase activity"/>
    <property type="evidence" value="ECO:0007669"/>
    <property type="project" value="InterPro"/>
</dbReference>
<evidence type="ECO:0000256" key="10">
    <source>
        <dbReference type="ARBA" id="ARBA00023157"/>
    </source>
</evidence>
<dbReference type="InterPro" id="IPR042109">
    <property type="entry name" value="Adenylosuccinate_synth_dom1"/>
</dbReference>
<evidence type="ECO:0000313" key="17">
    <source>
        <dbReference type="Proteomes" id="UP000887540"/>
    </source>
</evidence>
<dbReference type="FunFam" id="3.90.170.10:FF:000001">
    <property type="entry name" value="Adenylosuccinate synthetase"/>
    <property type="match status" value="1"/>
</dbReference>
<dbReference type="SUPFAM" id="SSF55486">
    <property type="entry name" value="Metalloproteases ('zincins'), catalytic domain"/>
    <property type="match status" value="1"/>
</dbReference>
<dbReference type="AlphaFoldDB" id="A0A914CQT7"/>
<comment type="function">
    <text evidence="12">Plays an important role in the de novo pathway and in the salvage pathway of purine nucleotide biosynthesis. Catalyzes the first commited step in the biosynthesis of AMP from IMP.</text>
</comment>
<dbReference type="InterPro" id="IPR027417">
    <property type="entry name" value="P-loop_NTPase"/>
</dbReference>
<evidence type="ECO:0000256" key="8">
    <source>
        <dbReference type="ARBA" id="ARBA00022842"/>
    </source>
</evidence>
<comment type="subunit">
    <text evidence="2 12">Homodimer.</text>
</comment>
<feature type="binding site" evidence="12">
    <location>
        <position position="441"/>
    </location>
    <ligand>
        <name>IMP</name>
        <dbReference type="ChEBI" id="CHEBI:58053"/>
    </ligand>
</feature>
<evidence type="ECO:0000256" key="3">
    <source>
        <dbReference type="ARBA" id="ARBA00022598"/>
    </source>
</evidence>
<evidence type="ECO:0000256" key="11">
    <source>
        <dbReference type="ARBA" id="ARBA00023180"/>
    </source>
</evidence>
<dbReference type="GO" id="GO:0044208">
    <property type="term" value="P:'de novo' AMP biosynthetic process"/>
    <property type="evidence" value="ECO:0007669"/>
    <property type="project" value="UniProtKB-UniRule"/>
</dbReference>
<evidence type="ECO:0000256" key="2">
    <source>
        <dbReference type="ARBA" id="ARBA00011738"/>
    </source>
</evidence>
<evidence type="ECO:0000256" key="14">
    <source>
        <dbReference type="PIRSR" id="PIRSR601548-2"/>
    </source>
</evidence>
<dbReference type="Proteomes" id="UP000887540">
    <property type="component" value="Unplaced"/>
</dbReference>
<feature type="glycosylation site" description="N-linked (GlcNAc...) (complex) asparagine" evidence="13">
    <location>
        <position position="157"/>
    </location>
</feature>
<dbReference type="InterPro" id="IPR001114">
    <property type="entry name" value="Adenylosuccinate_synthetase"/>
</dbReference>
<evidence type="ECO:0000256" key="16">
    <source>
        <dbReference type="PROSITE-ProRule" id="PRU01355"/>
    </source>
</evidence>
<comment type="similarity">
    <text evidence="1 16">Belongs to the peptidase M2 family.</text>
</comment>
<feature type="binding site" evidence="12">
    <location>
        <position position="507"/>
    </location>
    <ligand>
        <name>GTP</name>
        <dbReference type="ChEBI" id="CHEBI:37565"/>
    </ligand>
</feature>
<keyword evidence="5" id="KW-0732">Signal</keyword>
<dbReference type="PROSITE" id="PS52011">
    <property type="entry name" value="PEPTIDASE_M2"/>
    <property type="match status" value="1"/>
</dbReference>
<dbReference type="Pfam" id="PF01401">
    <property type="entry name" value="Peptidase_M2"/>
    <property type="match status" value="1"/>
</dbReference>
<feature type="binding site" evidence="12">
    <location>
        <begin position="501"/>
        <end position="507"/>
    </location>
    <ligand>
        <name>substrate</name>
    </ligand>
</feature>
<evidence type="ECO:0000256" key="15">
    <source>
        <dbReference type="PIRSR" id="PIRSR601548-4"/>
    </source>
</evidence>
<sequence>MKDKDAAQTRISFDTVISEDYGDTVVEQNSKPDDVDNDAIQQLVDRFLNKGTLEEDKKTKINKEVLLLINSSKYWSVDNLQPEGSITSLADAQAWLMDYSKEAQKILHQVSISAWNYFVSVSPITKQLLDEAEEALRLFLKATSRQAKQFDIKSLNNAIVGRQLELIMVEGMNSLDDQEFAAYGKIQENINKIFTATDFCENEKQTPCILKFADILPMISTNNDPQQALVLWKNWRQTIGPNMTSIYEQLMKMTNQAAKLNGFENGGQMWRSPYDLSTRNHNKEIDLPKELDRVYEQIKPFYAQLHAYFRRQLGAVYKNVEGITKDGPIPVHLLKSNNGETWVNHYEETKPFDMEDEIPEELLSSFHKKNFTAKSMFTMAYRYIKHLGFEKLPPTFWTKSVFARNWSKDMICHPATAYDMMDGQDYRVKTCAQLGTYPYVTSSNATVGGACTGLGIPPTAVKEVIGVVKAYQTRVGTGPFPTEQLNEVGEKLQQIGLEWGVTTGRKRRCGWLDLILLRGASIINGFTLIALTKLDVLDTFEEIKVAVGYKLDGQVLTDPPAHAADWERIEVEYKSFPGWLETTSEMRSFDELPENCRNYVKFIENFVEVPIGFIGVGASREALIVRNLS</sequence>
<feature type="binding site" evidence="12">
    <location>
        <position position="435"/>
    </location>
    <ligand>
        <name>Mg(2+)</name>
        <dbReference type="ChEBI" id="CHEBI:18420"/>
    </ligand>
</feature>
<dbReference type="GO" id="GO:0000287">
    <property type="term" value="F:magnesium ion binding"/>
    <property type="evidence" value="ECO:0007669"/>
    <property type="project" value="UniProtKB-UniRule"/>
</dbReference>
<dbReference type="PANTHER" id="PTHR11846:SF0">
    <property type="entry name" value="ADENYLOSUCCINATE SYNTHETASE"/>
    <property type="match status" value="1"/>
</dbReference>
<evidence type="ECO:0000256" key="12">
    <source>
        <dbReference type="HAMAP-Rule" id="MF_03125"/>
    </source>
</evidence>
<evidence type="ECO:0000313" key="18">
    <source>
        <dbReference type="WBParaSite" id="ACRNAN_scaffold1299.g9141.t1"/>
    </source>
</evidence>
<dbReference type="EC" id="6.3.4.4" evidence="12"/>
<evidence type="ECO:0000256" key="4">
    <source>
        <dbReference type="ARBA" id="ARBA00022723"/>
    </source>
</evidence>
<feature type="disulfide bond" evidence="15">
    <location>
        <begin position="412"/>
        <end position="431"/>
    </location>
</feature>
<dbReference type="GO" id="GO:0005525">
    <property type="term" value="F:GTP binding"/>
    <property type="evidence" value="ECO:0007669"/>
    <property type="project" value="UniProtKB-UniRule"/>
</dbReference>
<feature type="binding site" evidence="14">
    <location>
        <position position="274"/>
    </location>
    <ligand>
        <name>chloride</name>
        <dbReference type="ChEBI" id="CHEBI:17996"/>
        <label>1</label>
    </ligand>
</feature>